<dbReference type="Proteomes" id="UP000886501">
    <property type="component" value="Unassembled WGS sequence"/>
</dbReference>
<keyword evidence="2" id="KW-1185">Reference proteome</keyword>
<keyword evidence="1" id="KW-0675">Receptor</keyword>
<proteinExistence type="predicted"/>
<reference evidence="1" key="1">
    <citation type="submission" date="2019-10" db="EMBL/GenBank/DDBJ databases">
        <authorList>
            <consortium name="DOE Joint Genome Institute"/>
            <person name="Kuo A."/>
            <person name="Miyauchi S."/>
            <person name="Kiss E."/>
            <person name="Drula E."/>
            <person name="Kohler A."/>
            <person name="Sanchez-Garcia M."/>
            <person name="Andreopoulos B."/>
            <person name="Barry K.W."/>
            <person name="Bonito G."/>
            <person name="Buee M."/>
            <person name="Carver A."/>
            <person name="Chen C."/>
            <person name="Cichocki N."/>
            <person name="Clum A."/>
            <person name="Culley D."/>
            <person name="Crous P.W."/>
            <person name="Fauchery L."/>
            <person name="Girlanda M."/>
            <person name="Hayes R."/>
            <person name="Keri Z."/>
            <person name="Labutti K."/>
            <person name="Lipzen A."/>
            <person name="Lombard V."/>
            <person name="Magnuson J."/>
            <person name="Maillard F."/>
            <person name="Morin E."/>
            <person name="Murat C."/>
            <person name="Nolan M."/>
            <person name="Ohm R."/>
            <person name="Pangilinan J."/>
            <person name="Pereira M."/>
            <person name="Perotto S."/>
            <person name="Peter M."/>
            <person name="Riley R."/>
            <person name="Sitrit Y."/>
            <person name="Stielow B."/>
            <person name="Szollosi G."/>
            <person name="Zifcakova L."/>
            <person name="Stursova M."/>
            <person name="Spatafora J.W."/>
            <person name="Tedersoo L."/>
            <person name="Vaario L.-M."/>
            <person name="Yamada A."/>
            <person name="Yan M."/>
            <person name="Wang P."/>
            <person name="Xu J."/>
            <person name="Bruns T."/>
            <person name="Baldrian P."/>
            <person name="Vilgalys R."/>
            <person name="Henrissat B."/>
            <person name="Grigoriev I.V."/>
            <person name="Hibbett D."/>
            <person name="Nagy L.G."/>
            <person name="Martin F.M."/>
        </authorList>
    </citation>
    <scope>NUCLEOTIDE SEQUENCE</scope>
    <source>
        <strain evidence="1">P2</strain>
    </source>
</reference>
<name>A0ACB6ZEP4_THEGA</name>
<reference evidence="1" key="2">
    <citation type="journal article" date="2020" name="Nat. Commun.">
        <title>Large-scale genome sequencing of mycorrhizal fungi provides insights into the early evolution of symbiotic traits.</title>
        <authorList>
            <person name="Miyauchi S."/>
            <person name="Kiss E."/>
            <person name="Kuo A."/>
            <person name="Drula E."/>
            <person name="Kohler A."/>
            <person name="Sanchez-Garcia M."/>
            <person name="Morin E."/>
            <person name="Andreopoulos B."/>
            <person name="Barry K.W."/>
            <person name="Bonito G."/>
            <person name="Buee M."/>
            <person name="Carver A."/>
            <person name="Chen C."/>
            <person name="Cichocki N."/>
            <person name="Clum A."/>
            <person name="Culley D."/>
            <person name="Crous P.W."/>
            <person name="Fauchery L."/>
            <person name="Girlanda M."/>
            <person name="Hayes R.D."/>
            <person name="Keri Z."/>
            <person name="LaButti K."/>
            <person name="Lipzen A."/>
            <person name="Lombard V."/>
            <person name="Magnuson J."/>
            <person name="Maillard F."/>
            <person name="Murat C."/>
            <person name="Nolan M."/>
            <person name="Ohm R.A."/>
            <person name="Pangilinan J."/>
            <person name="Pereira M.F."/>
            <person name="Perotto S."/>
            <person name="Peter M."/>
            <person name="Pfister S."/>
            <person name="Riley R."/>
            <person name="Sitrit Y."/>
            <person name="Stielow J.B."/>
            <person name="Szollosi G."/>
            <person name="Zifcakova L."/>
            <person name="Stursova M."/>
            <person name="Spatafora J.W."/>
            <person name="Tedersoo L."/>
            <person name="Vaario L.M."/>
            <person name="Yamada A."/>
            <person name="Yan M."/>
            <person name="Wang P."/>
            <person name="Xu J."/>
            <person name="Bruns T."/>
            <person name="Baldrian P."/>
            <person name="Vilgalys R."/>
            <person name="Dunand C."/>
            <person name="Henrissat B."/>
            <person name="Grigoriev I.V."/>
            <person name="Hibbett D."/>
            <person name="Nagy L.G."/>
            <person name="Martin F.M."/>
        </authorList>
    </citation>
    <scope>NUCLEOTIDE SEQUENCE</scope>
    <source>
        <strain evidence="1">P2</strain>
    </source>
</reference>
<sequence>MNSLYTLGVRQTNSIQADLERLRTGDASASLLGQISASLAAMNRTVEDYDSMAKREMIKAKQEKAVMRVQKFRSDYNEFKTQFERLKAEKTSADRTELLGTSTSTTTHSAGVGSSSDTRRRFAPTNPSMSSTPNRFASESPGLSESPFSQPPNFMAASREEHALREHSFIQSTESALDDFIAQGRAVLDDLVDQRNVLKGTQKRLLDAANALGMSRDVISWIERRSTQDMYIFIAGTIFTFFCFYLILRYFG</sequence>
<gene>
    <name evidence="1" type="ORF">BDM02DRAFT_3097487</name>
</gene>
<evidence type="ECO:0000313" key="2">
    <source>
        <dbReference type="Proteomes" id="UP000886501"/>
    </source>
</evidence>
<organism evidence="1 2">
    <name type="scientific">Thelephora ganbajun</name>
    <name type="common">Ganba fungus</name>
    <dbReference type="NCBI Taxonomy" id="370292"/>
    <lineage>
        <taxon>Eukaryota</taxon>
        <taxon>Fungi</taxon>
        <taxon>Dikarya</taxon>
        <taxon>Basidiomycota</taxon>
        <taxon>Agaricomycotina</taxon>
        <taxon>Agaricomycetes</taxon>
        <taxon>Thelephorales</taxon>
        <taxon>Thelephoraceae</taxon>
        <taxon>Thelephora</taxon>
    </lineage>
</organism>
<comment type="caution">
    <text evidence="1">The sequence shown here is derived from an EMBL/GenBank/DDBJ whole genome shotgun (WGS) entry which is preliminary data.</text>
</comment>
<protein>
    <submittedName>
        <fullName evidence="1">Golgi SNAP receptor complex member bos1</fullName>
    </submittedName>
</protein>
<evidence type="ECO:0000313" key="1">
    <source>
        <dbReference type="EMBL" id="KAF9647813.1"/>
    </source>
</evidence>
<accession>A0ACB6ZEP4</accession>
<dbReference type="EMBL" id="MU118025">
    <property type="protein sequence ID" value="KAF9647813.1"/>
    <property type="molecule type" value="Genomic_DNA"/>
</dbReference>